<sequence>MAAKDTTGARSSGSTAAGDGVVVTVDDIERLGIAKLKPLPESYYDGGADEEQTLRENRLAFFRLRLRPRVLRDVETRDKTVTLLGSQKLSMPIGISPTGFQKFAHPEGEKATARAAHKAATVMILSTMSTTSIEDVAAAAPEGLRWFQLYMFKDRDASKDLVQRAEKAGYQAIVLTVDTPLTGNRIFDRNKLTPLGNLAVSIVEGVAGLLDLSGNAYENISLFDASLTWDDVKWLKSFTKLPVIVKGILTAEDAIDAVSNGVAAIFVSNHGGRQLDTVTSTIEALPEIIRAVEGRVEVYLDGGIRHGTDVIKALALGAKAVFVGRPALWGLAYNGEEGVTQMLKILRKELDLGMALIGPTALQGGALKRHSKSAYAINDDDEARLPLQREQLKYQQFESKRCPS</sequence>
<evidence type="ECO:0000313" key="2">
    <source>
        <dbReference type="Proteomes" id="UP000805193"/>
    </source>
</evidence>
<evidence type="ECO:0000313" key="1">
    <source>
        <dbReference type="EMBL" id="KAG0420415.1"/>
    </source>
</evidence>
<dbReference type="EMBL" id="JABSTQ010010511">
    <property type="protein sequence ID" value="KAG0420415.1"/>
    <property type="molecule type" value="Genomic_DNA"/>
</dbReference>
<reference evidence="1 2" key="1">
    <citation type="journal article" date="2020" name="Cell">
        <title>Large-Scale Comparative Analyses of Tick Genomes Elucidate Their Genetic Diversity and Vector Capacities.</title>
        <authorList>
            <consortium name="Tick Genome and Microbiome Consortium (TIGMIC)"/>
            <person name="Jia N."/>
            <person name="Wang J."/>
            <person name="Shi W."/>
            <person name="Du L."/>
            <person name="Sun Y."/>
            <person name="Zhan W."/>
            <person name="Jiang J.F."/>
            <person name="Wang Q."/>
            <person name="Zhang B."/>
            <person name="Ji P."/>
            <person name="Bell-Sakyi L."/>
            <person name="Cui X.M."/>
            <person name="Yuan T.T."/>
            <person name="Jiang B.G."/>
            <person name="Yang W.F."/>
            <person name="Lam T.T."/>
            <person name="Chang Q.C."/>
            <person name="Ding S.J."/>
            <person name="Wang X.J."/>
            <person name="Zhu J.G."/>
            <person name="Ruan X.D."/>
            <person name="Zhao L."/>
            <person name="Wei J.T."/>
            <person name="Ye R.Z."/>
            <person name="Que T.C."/>
            <person name="Du C.H."/>
            <person name="Zhou Y.H."/>
            <person name="Cheng J.X."/>
            <person name="Dai P.F."/>
            <person name="Guo W.B."/>
            <person name="Han X.H."/>
            <person name="Huang E.J."/>
            <person name="Li L.F."/>
            <person name="Wei W."/>
            <person name="Gao Y.C."/>
            <person name="Liu J.Z."/>
            <person name="Shao H.Z."/>
            <person name="Wang X."/>
            <person name="Wang C.C."/>
            <person name="Yang T.C."/>
            <person name="Huo Q.B."/>
            <person name="Li W."/>
            <person name="Chen H.Y."/>
            <person name="Chen S.E."/>
            <person name="Zhou L.G."/>
            <person name="Ni X.B."/>
            <person name="Tian J.H."/>
            <person name="Sheng Y."/>
            <person name="Liu T."/>
            <person name="Pan Y.S."/>
            <person name="Xia L.Y."/>
            <person name="Li J."/>
            <person name="Zhao F."/>
            <person name="Cao W.C."/>
        </authorList>
    </citation>
    <scope>NUCLEOTIDE SEQUENCE [LARGE SCALE GENOMIC DNA]</scope>
    <source>
        <strain evidence="1">Iper-2018</strain>
    </source>
</reference>
<accession>A0AC60PIB7</accession>
<protein>
    <submittedName>
        <fullName evidence="1">Uncharacterized protein</fullName>
    </submittedName>
</protein>
<comment type="caution">
    <text evidence="1">The sequence shown here is derived from an EMBL/GenBank/DDBJ whole genome shotgun (WGS) entry which is preliminary data.</text>
</comment>
<proteinExistence type="predicted"/>
<name>A0AC60PIB7_IXOPE</name>
<dbReference type="Proteomes" id="UP000805193">
    <property type="component" value="Unassembled WGS sequence"/>
</dbReference>
<organism evidence="1 2">
    <name type="scientific">Ixodes persulcatus</name>
    <name type="common">Taiga tick</name>
    <dbReference type="NCBI Taxonomy" id="34615"/>
    <lineage>
        <taxon>Eukaryota</taxon>
        <taxon>Metazoa</taxon>
        <taxon>Ecdysozoa</taxon>
        <taxon>Arthropoda</taxon>
        <taxon>Chelicerata</taxon>
        <taxon>Arachnida</taxon>
        <taxon>Acari</taxon>
        <taxon>Parasitiformes</taxon>
        <taxon>Ixodida</taxon>
        <taxon>Ixodoidea</taxon>
        <taxon>Ixodidae</taxon>
        <taxon>Ixodinae</taxon>
        <taxon>Ixodes</taxon>
    </lineage>
</organism>
<keyword evidence="2" id="KW-1185">Reference proteome</keyword>
<gene>
    <name evidence="1" type="ORF">HPB47_003518</name>
</gene>